<keyword evidence="4" id="KW-0272">Extracellular matrix</keyword>
<dbReference type="InterPro" id="IPR036179">
    <property type="entry name" value="Ig-like_dom_sf"/>
</dbReference>
<evidence type="ECO:0000256" key="8">
    <source>
        <dbReference type="ARBA" id="ARBA00022734"/>
    </source>
</evidence>
<evidence type="ECO:0000256" key="15">
    <source>
        <dbReference type="ARBA" id="ARBA00023290"/>
    </source>
</evidence>
<feature type="region of interest" description="Disordered" evidence="25">
    <location>
        <begin position="1442"/>
        <end position="1508"/>
    </location>
</feature>
<dbReference type="PROSITE" id="PS00010">
    <property type="entry name" value="ASX_HYDROXYL"/>
    <property type="match status" value="1"/>
</dbReference>
<feature type="region of interest" description="Disordered" evidence="25">
    <location>
        <begin position="1778"/>
        <end position="1903"/>
    </location>
</feature>
<feature type="compositionally biased region" description="Basic and acidic residues" evidence="25">
    <location>
        <begin position="3614"/>
        <end position="3628"/>
    </location>
</feature>
<feature type="domain" description="Link" evidence="31">
    <location>
        <begin position="250"/>
        <end position="347"/>
    </location>
</feature>
<evidence type="ECO:0000256" key="24">
    <source>
        <dbReference type="PROSITE-ProRule" id="PRU00323"/>
    </source>
</evidence>
<dbReference type="GO" id="GO:0002052">
    <property type="term" value="P:positive regulation of neuroblast proliferation"/>
    <property type="evidence" value="ECO:0007669"/>
    <property type="project" value="TreeGrafter"/>
</dbReference>
<evidence type="ECO:0000256" key="22">
    <source>
        <dbReference type="PROSITE-ProRule" id="PRU00076"/>
    </source>
</evidence>
<dbReference type="Pfam" id="PF00084">
    <property type="entry name" value="Sushi"/>
    <property type="match status" value="1"/>
</dbReference>
<dbReference type="InterPro" id="IPR000742">
    <property type="entry name" value="EGF"/>
</dbReference>
<feature type="compositionally biased region" description="Polar residues" evidence="25">
    <location>
        <begin position="3699"/>
        <end position="3708"/>
    </location>
</feature>
<dbReference type="PROSITE" id="PS00022">
    <property type="entry name" value="EGF_1"/>
    <property type="match status" value="2"/>
</dbReference>
<dbReference type="InterPro" id="IPR018378">
    <property type="entry name" value="C-type_lectin_CS"/>
</dbReference>
<dbReference type="InterPro" id="IPR035976">
    <property type="entry name" value="Sushi/SCR/CCP_sf"/>
</dbReference>
<dbReference type="GO" id="GO:0001750">
    <property type="term" value="C:photoreceptor outer segment"/>
    <property type="evidence" value="ECO:0007669"/>
    <property type="project" value="UniProtKB-SubCell"/>
</dbReference>
<keyword evidence="7 26" id="KW-0732">Signal</keyword>
<feature type="compositionally biased region" description="Basic and acidic residues" evidence="25">
    <location>
        <begin position="3142"/>
        <end position="3155"/>
    </location>
</feature>
<feature type="compositionally biased region" description="Polar residues" evidence="25">
    <location>
        <begin position="2163"/>
        <end position="2173"/>
    </location>
</feature>
<feature type="region of interest" description="Disordered" evidence="25">
    <location>
        <begin position="851"/>
        <end position="920"/>
    </location>
</feature>
<feature type="compositionally biased region" description="Polar residues" evidence="25">
    <location>
        <begin position="1730"/>
        <end position="1740"/>
    </location>
</feature>
<feature type="compositionally biased region" description="Polar residues" evidence="25">
    <location>
        <begin position="2771"/>
        <end position="2784"/>
    </location>
</feature>
<feature type="compositionally biased region" description="Polar residues" evidence="25">
    <location>
        <begin position="1182"/>
        <end position="1197"/>
    </location>
</feature>
<feature type="domain" description="EGF-like" evidence="27">
    <location>
        <begin position="3849"/>
        <end position="3885"/>
    </location>
</feature>
<dbReference type="Gene3D" id="2.10.25.10">
    <property type="entry name" value="Laminin"/>
    <property type="match status" value="2"/>
</dbReference>
<keyword evidence="15" id="KW-0373">Hyaluronic acid</keyword>
<feature type="chain" id="PRO_5041949211" description="Versican core protein" evidence="26">
    <location>
        <begin position="21"/>
        <end position="4159"/>
    </location>
</feature>
<evidence type="ECO:0000256" key="10">
    <source>
        <dbReference type="ARBA" id="ARBA00022837"/>
    </source>
</evidence>
<feature type="compositionally biased region" description="Polar residues" evidence="25">
    <location>
        <begin position="495"/>
        <end position="506"/>
    </location>
</feature>
<dbReference type="InterPro" id="IPR007110">
    <property type="entry name" value="Ig-like_dom"/>
</dbReference>
<dbReference type="Gene3D" id="3.10.100.10">
    <property type="entry name" value="Mannose-Binding Protein A, subunit A"/>
    <property type="match status" value="3"/>
</dbReference>
<feature type="disulfide bond" evidence="22">
    <location>
        <begin position="3913"/>
        <end position="3922"/>
    </location>
</feature>
<comment type="function">
    <text evidence="17">May play a role in intercellular signaling and in connecting cells with the extracellular matrix. May take part in the regulation of cell motility, growth and differentiation. Binds hyaluronic acid.</text>
</comment>
<evidence type="ECO:0000256" key="7">
    <source>
        <dbReference type="ARBA" id="ARBA00022729"/>
    </source>
</evidence>
<feature type="region of interest" description="Disordered" evidence="25">
    <location>
        <begin position="3065"/>
        <end position="3174"/>
    </location>
</feature>
<evidence type="ECO:0000256" key="1">
    <source>
        <dbReference type="ARBA" id="ARBA00004504"/>
    </source>
</evidence>
<feature type="compositionally biased region" description="Low complexity" evidence="25">
    <location>
        <begin position="3131"/>
        <end position="3141"/>
    </location>
</feature>
<feature type="region of interest" description="Disordered" evidence="25">
    <location>
        <begin position="3599"/>
        <end position="3668"/>
    </location>
</feature>
<feature type="region of interest" description="Disordered" evidence="25">
    <location>
        <begin position="1944"/>
        <end position="2175"/>
    </location>
</feature>
<evidence type="ECO:0000313" key="32">
    <source>
        <dbReference type="EMBL" id="KAK1174196.1"/>
    </source>
</evidence>
<evidence type="ECO:0000256" key="9">
    <source>
        <dbReference type="ARBA" id="ARBA00022737"/>
    </source>
</evidence>
<dbReference type="InterPro" id="IPR013032">
    <property type="entry name" value="EGF-like_CS"/>
</dbReference>
<feature type="compositionally biased region" description="Basic and acidic residues" evidence="25">
    <location>
        <begin position="1484"/>
        <end position="1493"/>
    </location>
</feature>
<dbReference type="FunFam" id="2.10.25.10:FF:000122">
    <property type="entry name" value="Protein crumbs homolog 2"/>
    <property type="match status" value="1"/>
</dbReference>
<dbReference type="GO" id="GO:0007417">
    <property type="term" value="P:central nervous system development"/>
    <property type="evidence" value="ECO:0007669"/>
    <property type="project" value="TreeGrafter"/>
</dbReference>
<evidence type="ECO:0000313" key="33">
    <source>
        <dbReference type="Proteomes" id="UP001230051"/>
    </source>
</evidence>
<dbReference type="PANTHER" id="PTHR22804:SF6">
    <property type="entry name" value="VERSICAN CORE PROTEIN"/>
    <property type="match status" value="1"/>
</dbReference>
<keyword evidence="3" id="KW-0964">Secreted</keyword>
<feature type="disulfide bond" evidence="24">
    <location>
        <begin position="196"/>
        <end position="217"/>
    </location>
</feature>
<feature type="disulfide bond" evidence="23">
    <location>
        <begin position="4085"/>
        <end position="4112"/>
    </location>
</feature>
<dbReference type="FunFam" id="3.10.100.10:FF:000003">
    <property type="entry name" value="Versican core protein"/>
    <property type="match status" value="1"/>
</dbReference>
<evidence type="ECO:0000256" key="16">
    <source>
        <dbReference type="ARBA" id="ARBA00023319"/>
    </source>
</evidence>
<dbReference type="SMART" id="SM00034">
    <property type="entry name" value="CLECT"/>
    <property type="match status" value="1"/>
</dbReference>
<feature type="compositionally biased region" description="Basic and acidic residues" evidence="25">
    <location>
        <begin position="3685"/>
        <end position="3698"/>
    </location>
</feature>
<dbReference type="GO" id="GO:0045202">
    <property type="term" value="C:synapse"/>
    <property type="evidence" value="ECO:0007669"/>
    <property type="project" value="TreeGrafter"/>
</dbReference>
<comment type="subcellular location">
    <subcellularLocation>
        <location evidence="1">Cell projection</location>
        <location evidence="1">Cilium</location>
        <location evidence="1">Photoreceptor outer segment</location>
    </subcellularLocation>
    <subcellularLocation>
        <location evidence="2">Secreted</location>
        <location evidence="2">Extracellular space</location>
        <location evidence="2">Extracellular matrix</location>
        <location evidence="2">Interphotoreceptor matrix</location>
    </subcellularLocation>
</comment>
<evidence type="ECO:0000256" key="3">
    <source>
        <dbReference type="ARBA" id="ARBA00022525"/>
    </source>
</evidence>
<keyword evidence="6 23" id="KW-0768">Sushi</keyword>
<dbReference type="FunFam" id="3.10.100.10:FF:000002">
    <property type="entry name" value="Hyaluronan proteoglycan link protein 1"/>
    <property type="match status" value="1"/>
</dbReference>
<keyword evidence="12 22" id="KW-1015">Disulfide bond</keyword>
<evidence type="ECO:0000259" key="29">
    <source>
        <dbReference type="PROSITE" id="PS50835"/>
    </source>
</evidence>
<dbReference type="InterPro" id="IPR033987">
    <property type="entry name" value="CSPG_CTLD"/>
</dbReference>
<dbReference type="PROSITE" id="PS50835">
    <property type="entry name" value="IG_LIKE"/>
    <property type="match status" value="1"/>
</dbReference>
<dbReference type="SMART" id="SM00181">
    <property type="entry name" value="EGF"/>
    <property type="match status" value="2"/>
</dbReference>
<feature type="region of interest" description="Disordered" evidence="25">
    <location>
        <begin position="2740"/>
        <end position="2784"/>
    </location>
</feature>
<feature type="region of interest" description="Disordered" evidence="25">
    <location>
        <begin position="2646"/>
        <end position="2727"/>
    </location>
</feature>
<dbReference type="CDD" id="cd03520">
    <property type="entry name" value="Link_domain_CSPGs_modules_2_4"/>
    <property type="match status" value="1"/>
</dbReference>
<evidence type="ECO:0000259" key="31">
    <source>
        <dbReference type="PROSITE" id="PS50963"/>
    </source>
</evidence>
<keyword evidence="10" id="KW-0106">Calcium</keyword>
<keyword evidence="8" id="KW-0430">Lectin</keyword>
<dbReference type="GO" id="GO:0072534">
    <property type="term" value="C:perineuronal net"/>
    <property type="evidence" value="ECO:0007669"/>
    <property type="project" value="TreeGrafter"/>
</dbReference>
<feature type="domain" description="EGF-like" evidence="27">
    <location>
        <begin position="3887"/>
        <end position="3923"/>
    </location>
</feature>
<feature type="compositionally biased region" description="Polar residues" evidence="25">
    <location>
        <begin position="3205"/>
        <end position="3214"/>
    </location>
</feature>
<feature type="region of interest" description="Disordered" evidence="25">
    <location>
        <begin position="2949"/>
        <end position="3030"/>
    </location>
</feature>
<dbReference type="SMART" id="SM00179">
    <property type="entry name" value="EGF_CA"/>
    <property type="match status" value="2"/>
</dbReference>
<keyword evidence="14" id="KW-0966">Cell projection</keyword>
<feature type="domain" description="Link" evidence="31">
    <location>
        <begin position="150"/>
        <end position="245"/>
    </location>
</feature>
<dbReference type="SMART" id="SM00406">
    <property type="entry name" value="IGv"/>
    <property type="match status" value="1"/>
</dbReference>
<feature type="compositionally biased region" description="Polar residues" evidence="25">
    <location>
        <begin position="525"/>
        <end position="535"/>
    </location>
</feature>
<evidence type="ECO:0000256" key="17">
    <source>
        <dbReference type="ARBA" id="ARBA00043896"/>
    </source>
</evidence>
<dbReference type="InterPro" id="IPR001304">
    <property type="entry name" value="C-type_lectin-like"/>
</dbReference>
<dbReference type="FunFam" id="2.10.25.10:FF:000195">
    <property type="entry name" value="versican core protein-like"/>
    <property type="match status" value="1"/>
</dbReference>
<dbReference type="Pfam" id="PF00059">
    <property type="entry name" value="Lectin_C"/>
    <property type="match status" value="1"/>
</dbReference>
<keyword evidence="9" id="KW-0677">Repeat</keyword>
<dbReference type="PROSITE" id="PS50963">
    <property type="entry name" value="LINK_2"/>
    <property type="match status" value="2"/>
</dbReference>
<feature type="compositionally biased region" description="Basic and acidic residues" evidence="25">
    <location>
        <begin position="2648"/>
        <end position="2663"/>
    </location>
</feature>
<feature type="region of interest" description="Disordered" evidence="25">
    <location>
        <begin position="1539"/>
        <end position="1571"/>
    </location>
</feature>
<feature type="compositionally biased region" description="Acidic residues" evidence="25">
    <location>
        <begin position="2971"/>
        <end position="2980"/>
    </location>
</feature>
<feature type="compositionally biased region" description="Polar residues" evidence="25">
    <location>
        <begin position="3639"/>
        <end position="3652"/>
    </location>
</feature>
<dbReference type="PANTHER" id="PTHR22804">
    <property type="entry name" value="AGGRECAN/VERSICAN PROTEOGLYCAN"/>
    <property type="match status" value="1"/>
</dbReference>
<dbReference type="GO" id="GO:0005509">
    <property type="term" value="F:calcium ion binding"/>
    <property type="evidence" value="ECO:0007669"/>
    <property type="project" value="InterPro"/>
</dbReference>
<dbReference type="InterPro" id="IPR000436">
    <property type="entry name" value="Sushi_SCR_CCP_dom"/>
</dbReference>
<dbReference type="PRINTS" id="PR01265">
    <property type="entry name" value="LINKMODULE"/>
</dbReference>
<dbReference type="EMBL" id="JAGXEW010000002">
    <property type="protein sequence ID" value="KAK1174196.1"/>
    <property type="molecule type" value="Genomic_DNA"/>
</dbReference>
<dbReference type="SUPFAM" id="SSF57535">
    <property type="entry name" value="Complement control module/SCR domain"/>
    <property type="match status" value="1"/>
</dbReference>
<dbReference type="GO" id="GO:0001501">
    <property type="term" value="P:skeletal system development"/>
    <property type="evidence" value="ECO:0007669"/>
    <property type="project" value="TreeGrafter"/>
</dbReference>
<dbReference type="InterPro" id="IPR013783">
    <property type="entry name" value="Ig-like_fold"/>
</dbReference>
<feature type="region of interest" description="Disordered" evidence="25">
    <location>
        <begin position="3479"/>
        <end position="3514"/>
    </location>
</feature>
<evidence type="ECO:0000256" key="21">
    <source>
        <dbReference type="ARBA" id="ARBA00044266"/>
    </source>
</evidence>
<feature type="compositionally biased region" description="Polar residues" evidence="25">
    <location>
        <begin position="2052"/>
        <end position="2062"/>
    </location>
</feature>
<dbReference type="FunFam" id="2.10.70.10:FF:000003">
    <property type="entry name" value="Versican core protein"/>
    <property type="match status" value="1"/>
</dbReference>
<proteinExistence type="predicted"/>
<evidence type="ECO:0000259" key="28">
    <source>
        <dbReference type="PROSITE" id="PS50041"/>
    </source>
</evidence>
<dbReference type="InterPro" id="IPR003599">
    <property type="entry name" value="Ig_sub"/>
</dbReference>
<evidence type="ECO:0000256" key="23">
    <source>
        <dbReference type="PROSITE-ProRule" id="PRU00302"/>
    </source>
</evidence>
<dbReference type="CDD" id="cd00054">
    <property type="entry name" value="EGF_CA"/>
    <property type="match status" value="2"/>
</dbReference>
<dbReference type="Proteomes" id="UP001230051">
    <property type="component" value="Unassembled WGS sequence"/>
</dbReference>
<feature type="compositionally biased region" description="Polar residues" evidence="25">
    <location>
        <begin position="863"/>
        <end position="874"/>
    </location>
</feature>
<dbReference type="PROSITE" id="PS50923">
    <property type="entry name" value="SUSHI"/>
    <property type="match status" value="1"/>
</dbReference>
<comment type="caution">
    <text evidence="32">The sequence shown here is derived from an EMBL/GenBank/DDBJ whole genome shotgun (WGS) entry which is preliminary data.</text>
</comment>
<dbReference type="Pfam" id="PF07686">
    <property type="entry name" value="V-set"/>
    <property type="match status" value="1"/>
</dbReference>
<dbReference type="SUPFAM" id="SSF57196">
    <property type="entry name" value="EGF/Laminin"/>
    <property type="match status" value="1"/>
</dbReference>
<feature type="region of interest" description="Disordered" evidence="25">
    <location>
        <begin position="1698"/>
        <end position="1762"/>
    </location>
</feature>
<feature type="compositionally biased region" description="Polar residues" evidence="25">
    <location>
        <begin position="1556"/>
        <end position="1571"/>
    </location>
</feature>
<feature type="region of interest" description="Disordered" evidence="25">
    <location>
        <begin position="483"/>
        <end position="535"/>
    </location>
</feature>
<dbReference type="SUPFAM" id="SSF56436">
    <property type="entry name" value="C-type lectin-like"/>
    <property type="match status" value="3"/>
</dbReference>
<feature type="disulfide bond" evidence="22">
    <location>
        <begin position="3875"/>
        <end position="3884"/>
    </location>
</feature>
<dbReference type="GO" id="GO:0005615">
    <property type="term" value="C:extracellular space"/>
    <property type="evidence" value="ECO:0007669"/>
    <property type="project" value="TreeGrafter"/>
</dbReference>
<feature type="compositionally biased region" description="Polar residues" evidence="25">
    <location>
        <begin position="1827"/>
        <end position="1841"/>
    </location>
</feature>
<feature type="compositionally biased region" description="Low complexity" evidence="25">
    <location>
        <begin position="1008"/>
        <end position="1018"/>
    </location>
</feature>
<comment type="caution">
    <text evidence="22">Lacks conserved residue(s) required for the propagation of feature annotation.</text>
</comment>
<feature type="region of interest" description="Disordered" evidence="25">
    <location>
        <begin position="3412"/>
        <end position="3455"/>
    </location>
</feature>
<dbReference type="InterPro" id="IPR018097">
    <property type="entry name" value="EGF_Ca-bd_CS"/>
</dbReference>
<evidence type="ECO:0000256" key="13">
    <source>
        <dbReference type="ARBA" id="ARBA00023180"/>
    </source>
</evidence>
<feature type="compositionally biased region" description="Polar residues" evidence="25">
    <location>
        <begin position="2022"/>
        <end position="2041"/>
    </location>
</feature>
<protein>
    <recommendedName>
        <fullName evidence="18">Versican core protein</fullName>
    </recommendedName>
    <alternativeName>
        <fullName evidence="19">Chondroitin sulfate proteoglycan core protein 2</fullName>
    </alternativeName>
    <alternativeName>
        <fullName evidence="20">Large fibroblast proteoglycan</fullName>
    </alternativeName>
    <alternativeName>
        <fullName evidence="21">PG-M</fullName>
    </alternativeName>
</protein>
<feature type="compositionally biased region" description="Basic and acidic residues" evidence="25">
    <location>
        <begin position="2290"/>
        <end position="2299"/>
    </location>
</feature>
<accession>A0AAD8GGT2</accession>
<evidence type="ECO:0000256" key="12">
    <source>
        <dbReference type="ARBA" id="ARBA00023157"/>
    </source>
</evidence>
<dbReference type="SMART" id="SM00409">
    <property type="entry name" value="IG"/>
    <property type="match status" value="1"/>
</dbReference>
<feature type="region of interest" description="Disordered" evidence="25">
    <location>
        <begin position="3193"/>
        <end position="3214"/>
    </location>
</feature>
<feature type="compositionally biased region" description="Low complexity" evidence="25">
    <location>
        <begin position="901"/>
        <end position="920"/>
    </location>
</feature>
<evidence type="ECO:0000256" key="26">
    <source>
        <dbReference type="SAM" id="SignalP"/>
    </source>
</evidence>
<feature type="compositionally biased region" description="Polar residues" evidence="25">
    <location>
        <begin position="3604"/>
        <end position="3613"/>
    </location>
</feature>
<sequence length="4159" mass="445103">MLLNIKHILWLSCILTVTFAVHNKKIPVIKVEKSPPVTGTLAGKVVLPCHFSTIPTAAPVHNATHDYLRIKWTKFEYDTETTVLVAQNGVIKVGSGYKNRVSVPSHPEDIGDASLTVVKVRASDAGLYRCEVMYGIEDTQDTVALDVAGVVFHYRSPSSRYTLNFEMAKKTCEDIGATIATMAQLTAAYEDGFDQCDAGWMSDQTVRYPITKPRAGCYGDKMGRPGIRSYGIRDPKETYDVYCFADKLEGEVFYAAAPSKLTLEEARIECRKRDAVLANPGQMHGAWRQGLDRCDYGWLSDGSARYPISVARTQCGGGLLGVRTLYRYTNQTGFPNPTTKFGAYCFKGKESTKTFTAVDVSVEGVDSLRKNISQTSQATVKPTMAITLIEKGNSSTKDPNSEPATPENEISVEAEVELQTAADLHSGVFQPRSPHHDNTHEQGPLLTNDVLTVIDLLSSVAPEADTTTLTVAESIPVGRVETETVQPDISEQDATESPSMFSTSMASPVEHDTFEPEQDQDSETTRVPPTSLTADTSKTAGVYVSSEASVPIEVSSTSDATVTTPVSNVLSEEEENYIFISEEIQLESVPDVKPRGDTFYPTTEETTFPEELTVKPSTAMVASSVDLQSTPVTPAKMLPPKSDVEDDAEEPFTVYEEVLHVSTTKQLLVSTEEETGTNSVFEVISTASTPPTQKSTEEDLIEESSGLEQSIVSEGTSTILGEELSEATPRPHGLTTYTPVQTQTRTVSSDVLLSRTLTEEIHMQVEATYIPMEAKSDDHVTTILGSHEAEYEHSQPTSKVLPDITVPTESTSLLSSQPGEEVERTTIYKENASAVVYTEIPAASAATQQDLFDEEGSGKDQETPSTATSETEVTTQDEHSTVPYMETTTTLYGLDSDRKSAASTTTITTSPSPMTETTQSTVSLTTVLMRDGVTSDGPTEESVQPAEAVEGSALYKEDGSESTVVYTIGDSSTFPAVRSEEIVTQKMPDQSSEEGSAMDQVTGLFVTSSGSTQASSSSPHKDEETSSDEGSAMYEETTTTEATSPRATPVLESQQMEDKVTATEAAVVSKTPHTTEPAGTPTTEQVDTSSKDLLGERPTSALPEVFEGSAVYEELDKTKASTTEPSKVQPSEATILSETLRVSATSLYKDEGTISSEMVVEATPQVEEGSAMYEETTKTEDSTPQATSEPKSAQPATSMLDKFEIITTDAALISQTPRTTESAVVQQVVTSSKVLVEGSQASAIPDVAEGSAMYEETKESEDNIIPATVSADFSIDEPESAQPETGTADKVEVIATEAAVILQTLHSTVPPATLTTERVVTSSKDLLEGSSAGAIPDAAEGSAMFEEPEETKASTPEPSKVQPSEASVHLTVSSEPTSVSHKDEDPTSSELLVKAIPTSVEGSAMYEDTKETQDITPRTTFIPESAQPEDKVEVTATEAAVVSKTPHTTEPAASPKTEQVDTSSKDLLGERPTSALPEVFEGSAVHEELDKAKASTTEPSKAQQSEATVLSETLRVSATSLYKDEGTISSEMVVEATPQVEEGSAMYEETTKTEDSTPQATSEPKSAQPATSMLDKFEIITTDAALISQTPRTTEFAVVQQVLTSSKVLVEGSQASAIPDVAEGSAMYEETKESEDNIIPATVSADFSIDEPESAQPETGTADKVEVIATEAAVILQTLHSTVPPATLTTEQVATSSKDLLEGSPASAIPDATEGSAMFEEPEEAKASTLEPSKVQSSEASVHLTVGSEATSSPQKDEDPTSSELLLLVKAIPTSVEGSAMYEDTKETQDITPRTTFIPESAQPEDKVEVTATEAAVVSKTPHTPEPSVTPTKEQVPTSSKDLLEGSAMFEEMEETEASSTDLSTAEPKSAQPEASTQEHVRVIPTESRVVSETLSSRVDGQPETRTLDKFEVITTDAALISHTPHTTESGMVRQVVTSSKDMLEGSSASAIPDVAEGSAMIEESEETKASTPEPSKVQPSEASVHLTVSSEPTSVPHKKELLIEAGPEEEGSAIYEETNETETSSPDLSTTEPKSAQPEASTPEHVRVIPTESTVVSGTLSSREDAEPSTSPVSKPVATEQLATSAEPTVEEGSAMYEEPNETSRAEPSKVQPSEAAVEPTVDAQSTTSPQKDEDTTSSGQLVEAEPPIEEGSAVGEETEIEASTPSTTSKFESALPELEVIRTEATVVATTGLLEKKETVSDIPEDTEGSAMFEEHFQGTPHEAVTVSKPEVISEAAEPSTYATRTQAAPASDVTVSPSVTSSSEIKEGEEKTPSVTTEETEGSAMFEEPKSTEKTAKVTSAPESSSPPALSTVKLHEGVTKPAEILTSPDRNAGQPVIVYKEETEEPSTVKPTEAMSMAYTIGSPDLETPVQTVLPKTTAVTGRAPVLLESEPGEDTTRDMVIIDESPTGMPESSGKEIMGKDAVSEIDTEYFTTVATRPYSVAKPTLPPYDMKTTATPEILTVPCTRKTATEKPISFGKVNVIVINIKGNGSDAVGSVLDILGQPLDVDSSRPSGSVFLPYPFDHLVPSVADVPIPTDVEGEPISEVSGEHDFFASASVTHTPALSFINGKHQVTLETEHRDAQEARGDQFEAVSPTECVVLVQETATEDIAPAEAATVHPSTGQPDVLSAQVLEDTYITVTKQPEEDAKVHGDKKVEPESGNATEKPASVTPLATSQPTSTAPVNIETVESDSPKHIFSFGEEEGSGEESSRMEVTLTSTVSSSVLTDKDAVVSVTEKEESSVVTSAPGLSDTTPTSADKAEPASPSENITELPTSSIKETGVISNQEEESSGDAPVTKASVKTTVSYTTISEKYIVSSSAPVDRITEEDASGMEIDVSIFQPPISPSTMVDLTSKSTITTLTDEQKEDDTQKTYSPASVVADEFMSTAATSTHDYDMKSGDGDVVGVESLPPVEVDEESSGEEASAAEPLMSTTVSPAYVTGAEASAATSARTESTPSGATITLPEEESSGEEETTSKSAIAADDEVTTESLVPDIRAEGESTPTAEVISGEESATEATKSVERVTSVDTLLTDSESSGEGAVKADSMFPSFVTISTVSPGEAEKTSMPEKDGETTITASPTEKASAASSSTQEEFTVTTKDSKIASAVTSFTEQEESSGDTHTEIITTPIPSSTEKPKITTEAKKTEETQTDSSFVEGISSGEEPSQTEPHVLFNTVIPTEVATAKAHTDKGSPMVTEISSTDGKTSVTSDLVPEAVRIITITGDDVEMAVTSTPMVSSVVYETFDEQQVVFPSPTSSRAESDIEEISATTKPYEKTPSVIIFTEESLDEEELFSSPRDSVTEDQQSIGVKATEETIIDADAVKVGTPYKESSPPFPPTVITEEAGGIAAVTFTPKSSGIHGEIEGSGEPTLALTSEFETTDFSVEAVTSEFGVTPTHISKGMVTVENDREPSVSTEETLTSEKEEHTQTAPLSESSGDEITEQDKVPESVETTVAVEPFKVTTLSPVQTSYLPSRDHSAAPESKLEETEISLSSASTHATEYPTPGPDTELHLTTQLQQHEIIVQLSTTTLPKTQVSPSEDAYKEVISEDASTHISSSDQLLEQSPTPEPLDFGAEPSQTPYVPEFVEAGPPSSAIEHSSTSTAVQDKESSGEGITHEAVQEESTAGVVVVTTTQPSAQSTVSQPGPYPVGDGKPPPSSETISIALTTSTSTVYESTLKETDGEEKKEDASSSPVKTSEQIDAEGSAPSAIDDDITRGETPVTDSVMPSATVDGIYSSAPSIGAVVHHESKAEEAETSTPPAVLPAVETQEPLLEETESSPTPDEETTPVLQWVESIPHFEVTDEPTASSEKIEDREIDHILFGTESPGEQVEGHMVQIPGQDLCNKQLCLNGGSCYPRSNSYICTCTPGYSGEHCEIDIDECQSNPCQNGGTCIDGINSFTCMCLPSYAGTVCEQDTETCDYGWHKFQGHCYKYFAHRRTWDAAERECRLQGAHLTSVLSNEEQLFVNRLGHDYQWIGLNDKMFEQDFRWTDGRHLQYENWRPSQPDSFFSSGEDCVVMIWHENGQWNDVPCNYHLTYTCKKGTVACGQPPVVNNARTFGRMRPRYEINSLVRYHCRDGFIQRHVPTIRCRGDGRWDEPKVSCLSPSTYQKTYAKRYYNNNFDKSSTRSSNTNYVRHVHRWANRQEEWRH</sequence>
<evidence type="ECO:0000259" key="27">
    <source>
        <dbReference type="PROSITE" id="PS50026"/>
    </source>
</evidence>
<feature type="region of interest" description="Disordered" evidence="25">
    <location>
        <begin position="2238"/>
        <end position="2318"/>
    </location>
</feature>
<feature type="compositionally biased region" description="Low complexity" evidence="25">
    <location>
        <begin position="2250"/>
        <end position="2266"/>
    </location>
</feature>
<feature type="compositionally biased region" description="Basic and acidic residues" evidence="25">
    <location>
        <begin position="3068"/>
        <end position="3080"/>
    </location>
</feature>
<dbReference type="InterPro" id="IPR013106">
    <property type="entry name" value="Ig_V-set"/>
</dbReference>
<organism evidence="32 33">
    <name type="scientific">Acipenser oxyrinchus oxyrinchus</name>
    <dbReference type="NCBI Taxonomy" id="40147"/>
    <lineage>
        <taxon>Eukaryota</taxon>
        <taxon>Metazoa</taxon>
        <taxon>Chordata</taxon>
        <taxon>Craniata</taxon>
        <taxon>Vertebrata</taxon>
        <taxon>Euteleostomi</taxon>
        <taxon>Actinopterygii</taxon>
        <taxon>Chondrostei</taxon>
        <taxon>Acipenseriformes</taxon>
        <taxon>Acipenseridae</taxon>
        <taxon>Acipenser</taxon>
    </lineage>
</organism>
<feature type="compositionally biased region" description="Polar residues" evidence="25">
    <location>
        <begin position="2677"/>
        <end position="2688"/>
    </location>
</feature>
<evidence type="ECO:0000259" key="30">
    <source>
        <dbReference type="PROSITE" id="PS50923"/>
    </source>
</evidence>
<dbReference type="GO" id="GO:0030246">
    <property type="term" value="F:carbohydrate binding"/>
    <property type="evidence" value="ECO:0007669"/>
    <property type="project" value="UniProtKB-KW"/>
</dbReference>
<keyword evidence="33" id="KW-1185">Reference proteome</keyword>
<evidence type="ECO:0000256" key="5">
    <source>
        <dbReference type="ARBA" id="ARBA00022536"/>
    </source>
</evidence>
<dbReference type="GO" id="GO:0005540">
    <property type="term" value="F:hyaluronic acid binding"/>
    <property type="evidence" value="ECO:0007669"/>
    <property type="project" value="UniProtKB-KW"/>
</dbReference>
<evidence type="ECO:0000256" key="4">
    <source>
        <dbReference type="ARBA" id="ARBA00022530"/>
    </source>
</evidence>
<dbReference type="Pfam" id="PF00008">
    <property type="entry name" value="EGF"/>
    <property type="match status" value="1"/>
</dbReference>
<evidence type="ECO:0000256" key="11">
    <source>
        <dbReference type="ARBA" id="ARBA00022974"/>
    </source>
</evidence>
<reference evidence="32" key="1">
    <citation type="submission" date="2022-02" db="EMBL/GenBank/DDBJ databases">
        <title>Atlantic sturgeon de novo genome assembly.</title>
        <authorList>
            <person name="Stock M."/>
            <person name="Klopp C."/>
            <person name="Guiguen Y."/>
            <person name="Cabau C."/>
            <person name="Parinello H."/>
            <person name="Santidrian Yebra-Pimentel E."/>
            <person name="Kuhl H."/>
            <person name="Dirks R.P."/>
            <person name="Guessner J."/>
            <person name="Wuertz S."/>
            <person name="Du K."/>
            <person name="Schartl M."/>
        </authorList>
    </citation>
    <scope>NUCLEOTIDE SEQUENCE</scope>
    <source>
        <strain evidence="32">STURGEONOMICS-FGT-2020</strain>
        <tissue evidence="32">Whole blood</tissue>
    </source>
</reference>
<dbReference type="InterPro" id="IPR050691">
    <property type="entry name" value="Hyaluronan_bind_Proteoglycan"/>
</dbReference>
<dbReference type="PROSITE" id="PS50026">
    <property type="entry name" value="EGF_3"/>
    <property type="match status" value="2"/>
</dbReference>
<keyword evidence="5 22" id="KW-0245">EGF-like domain</keyword>
<feature type="compositionally biased region" description="Polar residues" evidence="25">
    <location>
        <begin position="1353"/>
        <end position="1379"/>
    </location>
</feature>
<dbReference type="GO" id="GO:0033165">
    <property type="term" value="C:interphotoreceptor matrix"/>
    <property type="evidence" value="ECO:0007669"/>
    <property type="project" value="UniProtKB-SubCell"/>
</dbReference>
<feature type="compositionally biased region" description="Polar residues" evidence="25">
    <location>
        <begin position="1970"/>
        <end position="1994"/>
    </location>
</feature>
<evidence type="ECO:0000256" key="14">
    <source>
        <dbReference type="ARBA" id="ARBA00023273"/>
    </source>
</evidence>
<feature type="disulfide bond" evidence="24">
    <location>
        <begin position="294"/>
        <end position="315"/>
    </location>
</feature>
<dbReference type="Pfam" id="PF00193">
    <property type="entry name" value="Xlink"/>
    <property type="match status" value="2"/>
</dbReference>
<dbReference type="InterPro" id="IPR016186">
    <property type="entry name" value="C-type_lectin-like/link_sf"/>
</dbReference>
<dbReference type="SUPFAM" id="SSF48726">
    <property type="entry name" value="Immunoglobulin"/>
    <property type="match status" value="1"/>
</dbReference>
<dbReference type="PROSITE" id="PS50041">
    <property type="entry name" value="C_TYPE_LECTIN_2"/>
    <property type="match status" value="1"/>
</dbReference>
<feature type="compositionally biased region" description="Low complexity" evidence="25">
    <location>
        <begin position="2949"/>
        <end position="2962"/>
    </location>
</feature>
<evidence type="ECO:0000256" key="20">
    <source>
        <dbReference type="ARBA" id="ARBA00044263"/>
    </source>
</evidence>
<feature type="compositionally biased region" description="Polar residues" evidence="25">
    <location>
        <begin position="3498"/>
        <end position="3507"/>
    </location>
</feature>
<name>A0AAD8GGT2_ACIOX</name>
<dbReference type="GO" id="GO:0007155">
    <property type="term" value="P:cell adhesion"/>
    <property type="evidence" value="ECO:0007669"/>
    <property type="project" value="InterPro"/>
</dbReference>
<feature type="region of interest" description="Disordered" evidence="25">
    <location>
        <begin position="3684"/>
        <end position="3736"/>
    </location>
</feature>
<feature type="region of interest" description="Disordered" evidence="25">
    <location>
        <begin position="1171"/>
        <end position="1197"/>
    </location>
</feature>
<feature type="compositionally biased region" description="Polar residues" evidence="25">
    <location>
        <begin position="3081"/>
        <end position="3106"/>
    </location>
</feature>
<dbReference type="GO" id="GO:0010001">
    <property type="term" value="P:glial cell differentiation"/>
    <property type="evidence" value="ECO:0007669"/>
    <property type="project" value="TreeGrafter"/>
</dbReference>
<evidence type="ECO:0000256" key="19">
    <source>
        <dbReference type="ARBA" id="ARBA00044230"/>
    </source>
</evidence>
<dbReference type="PROSITE" id="PS01241">
    <property type="entry name" value="LINK_1"/>
    <property type="match status" value="2"/>
</dbReference>
<feature type="region of interest" description="Disordered" evidence="25">
    <location>
        <begin position="1325"/>
        <end position="1388"/>
    </location>
</feature>
<keyword evidence="16" id="KW-0393">Immunoglobulin domain</keyword>
<dbReference type="CDD" id="cd00033">
    <property type="entry name" value="CCP"/>
    <property type="match status" value="1"/>
</dbReference>
<dbReference type="Gene3D" id="2.60.40.10">
    <property type="entry name" value="Immunoglobulins"/>
    <property type="match status" value="1"/>
</dbReference>
<feature type="domain" description="C-type lectin" evidence="28">
    <location>
        <begin position="3936"/>
        <end position="4050"/>
    </location>
</feature>
<feature type="region of interest" description="Disordered" evidence="25">
    <location>
        <begin position="3559"/>
        <end position="3586"/>
    </location>
</feature>
<feature type="compositionally biased region" description="Polar residues" evidence="25">
    <location>
        <begin position="3561"/>
        <end position="3574"/>
    </location>
</feature>
<feature type="compositionally biased region" description="Basic and acidic residues" evidence="25">
    <location>
        <begin position="3482"/>
        <end position="3495"/>
    </location>
</feature>
<dbReference type="CDD" id="cd03517">
    <property type="entry name" value="Link_domain_CSPGs_modules_1_3"/>
    <property type="match status" value="1"/>
</dbReference>
<dbReference type="FunFam" id="3.10.100.10:FF:000011">
    <property type="entry name" value="Aggrecan core protein"/>
    <property type="match status" value="1"/>
</dbReference>
<feature type="compositionally biased region" description="Polar residues" evidence="25">
    <location>
        <begin position="1889"/>
        <end position="1899"/>
    </location>
</feature>
<dbReference type="SMART" id="SM00445">
    <property type="entry name" value="LINK"/>
    <property type="match status" value="2"/>
</dbReference>
<dbReference type="InterPro" id="IPR001881">
    <property type="entry name" value="EGF-like_Ca-bd_dom"/>
</dbReference>
<keyword evidence="11" id="KW-0654">Proteoglycan</keyword>
<keyword evidence="13" id="KW-0325">Glycoprotein</keyword>
<dbReference type="PROSITE" id="PS01186">
    <property type="entry name" value="EGF_2"/>
    <property type="match status" value="1"/>
</dbReference>
<dbReference type="SMART" id="SM00032">
    <property type="entry name" value="CCP"/>
    <property type="match status" value="1"/>
</dbReference>
<dbReference type="InterPro" id="IPR000152">
    <property type="entry name" value="EGF-type_Asp/Asn_hydroxyl_site"/>
</dbReference>
<feature type="compositionally biased region" description="Polar residues" evidence="25">
    <location>
        <begin position="1494"/>
        <end position="1508"/>
    </location>
</feature>
<feature type="disulfide bond" evidence="23">
    <location>
        <begin position="4056"/>
        <end position="4099"/>
    </location>
</feature>
<feature type="region of interest" description="Disordered" evidence="25">
    <location>
        <begin position="2919"/>
        <end position="2938"/>
    </location>
</feature>
<dbReference type="Gene3D" id="2.10.70.10">
    <property type="entry name" value="Complement Module, domain 1"/>
    <property type="match status" value="1"/>
</dbReference>
<evidence type="ECO:0000256" key="18">
    <source>
        <dbReference type="ARBA" id="ARBA00044099"/>
    </source>
</evidence>
<dbReference type="CDD" id="cd03588">
    <property type="entry name" value="CLECT_CSPGs"/>
    <property type="match status" value="1"/>
</dbReference>
<dbReference type="PROSITE" id="PS01187">
    <property type="entry name" value="EGF_CA"/>
    <property type="match status" value="1"/>
</dbReference>
<evidence type="ECO:0000256" key="25">
    <source>
        <dbReference type="SAM" id="MobiDB-lite"/>
    </source>
</evidence>
<feature type="signal peptide" evidence="26">
    <location>
        <begin position="1"/>
        <end position="20"/>
    </location>
</feature>
<feature type="region of interest" description="Disordered" evidence="25">
    <location>
        <begin position="1008"/>
        <end position="1107"/>
    </location>
</feature>
<evidence type="ECO:0000256" key="2">
    <source>
        <dbReference type="ARBA" id="ARBA00004593"/>
    </source>
</evidence>
<dbReference type="InterPro" id="IPR000538">
    <property type="entry name" value="Link_dom"/>
</dbReference>
<dbReference type="FunFam" id="2.60.40.10:FF:000361">
    <property type="entry name" value="versican core protein-like"/>
    <property type="match status" value="1"/>
</dbReference>
<dbReference type="Pfam" id="PF12661">
    <property type="entry name" value="hEGF"/>
    <property type="match status" value="1"/>
</dbReference>
<feature type="domain" description="Ig-like" evidence="29">
    <location>
        <begin position="27"/>
        <end position="146"/>
    </location>
</feature>
<feature type="domain" description="Sushi" evidence="30">
    <location>
        <begin position="4054"/>
        <end position="4114"/>
    </location>
</feature>
<dbReference type="InterPro" id="IPR016187">
    <property type="entry name" value="CTDL_fold"/>
</dbReference>
<dbReference type="PROSITE" id="PS00615">
    <property type="entry name" value="C_TYPE_LECTIN_1"/>
    <property type="match status" value="1"/>
</dbReference>
<feature type="compositionally biased region" description="Low complexity" evidence="25">
    <location>
        <begin position="2303"/>
        <end position="2314"/>
    </location>
</feature>
<gene>
    <name evidence="32" type="primary">VCAN</name>
    <name evidence="32" type="ORF">AOXY_G1651</name>
</gene>
<evidence type="ECO:0000256" key="6">
    <source>
        <dbReference type="ARBA" id="ARBA00022659"/>
    </source>
</evidence>